<dbReference type="EMBL" id="LNYX01000005">
    <property type="protein sequence ID" value="KTD65665.1"/>
    <property type="molecule type" value="Genomic_DNA"/>
</dbReference>
<dbReference type="AlphaFoldDB" id="A0A0W0Z9A1"/>
<sequence length="214" mass="24895">MCTSNRCIFLIFFFFIVVTSYAKINPSNLIKVDKETDVKCAEYYNYNGELYCSTTLLQPQKKPIDLRKVEKQIIVFDERPWRAAWSRKTDSDTTIEYLPEGDKIEQWHELVTSQSMPGLQDTLTPGEFSQKITDYLNHSGLDPVINIISESPDQVLLEFHILHPKQLKQHELQLITKGSDGIYVLHYVIKEAPMEKSNREKWIKLLKKSKVPDS</sequence>
<name>A0A0W0Z9A1_LEGSP</name>
<keyword evidence="2" id="KW-1185">Reference proteome</keyword>
<evidence type="ECO:0000313" key="1">
    <source>
        <dbReference type="EMBL" id="KTD65665.1"/>
    </source>
</evidence>
<dbReference type="OrthoDB" id="5646369at2"/>
<organism evidence="1 2">
    <name type="scientific">Legionella spiritensis</name>
    <dbReference type="NCBI Taxonomy" id="452"/>
    <lineage>
        <taxon>Bacteria</taxon>
        <taxon>Pseudomonadati</taxon>
        <taxon>Pseudomonadota</taxon>
        <taxon>Gammaproteobacteria</taxon>
        <taxon>Legionellales</taxon>
        <taxon>Legionellaceae</taxon>
        <taxon>Legionella</taxon>
    </lineage>
</organism>
<accession>A0A0W0Z9A1</accession>
<dbReference type="RefSeq" id="WP_058482321.1">
    <property type="nucleotide sequence ID" value="NZ_CAAAII010000003.1"/>
</dbReference>
<dbReference type="Proteomes" id="UP000054877">
    <property type="component" value="Unassembled WGS sequence"/>
</dbReference>
<gene>
    <name evidence="1" type="ORF">Lspi_0377</name>
</gene>
<evidence type="ECO:0000313" key="2">
    <source>
        <dbReference type="Proteomes" id="UP000054877"/>
    </source>
</evidence>
<dbReference type="STRING" id="452.Lspi_0377"/>
<dbReference type="PATRIC" id="fig|452.5.peg.414"/>
<reference evidence="1 2" key="1">
    <citation type="submission" date="2015-11" db="EMBL/GenBank/DDBJ databases">
        <title>Genomic analysis of 38 Legionella species identifies large and diverse effector repertoires.</title>
        <authorList>
            <person name="Burstein D."/>
            <person name="Amaro F."/>
            <person name="Zusman T."/>
            <person name="Lifshitz Z."/>
            <person name="Cohen O."/>
            <person name="Gilbert J.A."/>
            <person name="Pupko T."/>
            <person name="Shuman H.A."/>
            <person name="Segal G."/>
        </authorList>
    </citation>
    <scope>NUCLEOTIDE SEQUENCE [LARGE SCALE GENOMIC DNA]</scope>
    <source>
        <strain evidence="1 2">Mt.St.Helens-9</strain>
    </source>
</reference>
<proteinExistence type="predicted"/>
<comment type="caution">
    <text evidence="1">The sequence shown here is derived from an EMBL/GenBank/DDBJ whole genome shotgun (WGS) entry which is preliminary data.</text>
</comment>
<protein>
    <submittedName>
        <fullName evidence="1">Uncharacterized protein</fullName>
    </submittedName>
</protein>